<reference evidence="1" key="1">
    <citation type="journal article" date="2021" name="J Fungi (Basel)">
        <title>Virulence traits and population genomics of the black yeast Aureobasidium melanogenum.</title>
        <authorList>
            <person name="Cernosa A."/>
            <person name="Sun X."/>
            <person name="Gostincar C."/>
            <person name="Fang C."/>
            <person name="Gunde-Cimerman N."/>
            <person name="Song Z."/>
        </authorList>
    </citation>
    <scope>NUCLEOTIDE SEQUENCE</scope>
    <source>
        <strain evidence="1">EXF-8016</strain>
    </source>
</reference>
<dbReference type="AlphaFoldDB" id="A0A9P8GP69"/>
<gene>
    <name evidence="1" type="ORF">KCV03_g793</name>
</gene>
<dbReference type="EMBL" id="JAHFYH010000003">
    <property type="protein sequence ID" value="KAH0234559.1"/>
    <property type="molecule type" value="Genomic_DNA"/>
</dbReference>
<sequence>MSPVPFTMQLRSASARQSEKLVHHHERIEANGRGALKVHFNDAPGNPKTLTIFHQPRSGLKLKLGKVTRKTTTEAKRLVHDHEHITLRNRRALRVHLNSGQSNPRTLTFFHQPKSGGLRLRFGKRACLKTPLCIRLSGEQTRFIRDWVHRHTGQTNILDDVDIREKADLLIAAAEDQQMDGGEI</sequence>
<dbReference type="Proteomes" id="UP000767238">
    <property type="component" value="Unassembled WGS sequence"/>
</dbReference>
<accession>A0A9P8GP69</accession>
<protein>
    <submittedName>
        <fullName evidence="1">Uncharacterized protein</fullName>
    </submittedName>
</protein>
<evidence type="ECO:0000313" key="2">
    <source>
        <dbReference type="Proteomes" id="UP000767238"/>
    </source>
</evidence>
<evidence type="ECO:0000313" key="1">
    <source>
        <dbReference type="EMBL" id="KAH0234559.1"/>
    </source>
</evidence>
<dbReference type="OrthoDB" id="3835901at2759"/>
<reference evidence="1" key="2">
    <citation type="submission" date="2021-08" db="EMBL/GenBank/DDBJ databases">
        <authorList>
            <person name="Gostincar C."/>
            <person name="Sun X."/>
            <person name="Song Z."/>
            <person name="Gunde-Cimerman N."/>
        </authorList>
    </citation>
    <scope>NUCLEOTIDE SEQUENCE</scope>
    <source>
        <strain evidence="1">EXF-8016</strain>
    </source>
</reference>
<proteinExistence type="predicted"/>
<comment type="caution">
    <text evidence="1">The sequence shown here is derived from an EMBL/GenBank/DDBJ whole genome shotgun (WGS) entry which is preliminary data.</text>
</comment>
<name>A0A9P8GP69_AURME</name>
<feature type="non-terminal residue" evidence="1">
    <location>
        <position position="184"/>
    </location>
</feature>
<organism evidence="1 2">
    <name type="scientific">Aureobasidium melanogenum</name>
    <name type="common">Aureobasidium pullulans var. melanogenum</name>
    <dbReference type="NCBI Taxonomy" id="46634"/>
    <lineage>
        <taxon>Eukaryota</taxon>
        <taxon>Fungi</taxon>
        <taxon>Dikarya</taxon>
        <taxon>Ascomycota</taxon>
        <taxon>Pezizomycotina</taxon>
        <taxon>Dothideomycetes</taxon>
        <taxon>Dothideomycetidae</taxon>
        <taxon>Dothideales</taxon>
        <taxon>Saccotheciaceae</taxon>
        <taxon>Aureobasidium</taxon>
    </lineage>
</organism>